<evidence type="ECO:0000313" key="4">
    <source>
        <dbReference type="Proteomes" id="UP000672602"/>
    </source>
</evidence>
<dbReference type="GO" id="GO:0004016">
    <property type="term" value="F:adenylate cyclase activity"/>
    <property type="evidence" value="ECO:0007669"/>
    <property type="project" value="UniProtKB-ARBA"/>
</dbReference>
<dbReference type="EMBL" id="JAGMWN010000011">
    <property type="protein sequence ID" value="MBP5858777.1"/>
    <property type="molecule type" value="Genomic_DNA"/>
</dbReference>
<evidence type="ECO:0000256" key="1">
    <source>
        <dbReference type="SAM" id="MobiDB-lite"/>
    </source>
</evidence>
<feature type="region of interest" description="Disordered" evidence="1">
    <location>
        <begin position="1"/>
        <end position="32"/>
    </location>
</feature>
<protein>
    <submittedName>
        <fullName evidence="3">Adenylate/guanylate cyclase domain-containing protein</fullName>
    </submittedName>
</protein>
<dbReference type="SUPFAM" id="SSF55073">
    <property type="entry name" value="Nucleotide cyclase"/>
    <property type="match status" value="1"/>
</dbReference>
<dbReference type="CDD" id="cd07302">
    <property type="entry name" value="CHD"/>
    <property type="match status" value="1"/>
</dbReference>
<dbReference type="AlphaFoldDB" id="A0A8J7V471"/>
<dbReference type="Pfam" id="PF00211">
    <property type="entry name" value="Guanylate_cyc"/>
    <property type="match status" value="1"/>
</dbReference>
<name>A0A8J7V471_9PROT</name>
<dbReference type="PROSITE" id="PS50125">
    <property type="entry name" value="GUANYLATE_CYCLASE_2"/>
    <property type="match status" value="1"/>
</dbReference>
<dbReference type="InterPro" id="IPR001054">
    <property type="entry name" value="A/G_cyclase"/>
</dbReference>
<evidence type="ECO:0000259" key="2">
    <source>
        <dbReference type="PROSITE" id="PS50125"/>
    </source>
</evidence>
<dbReference type="InterPro" id="IPR029787">
    <property type="entry name" value="Nucleotide_cyclase"/>
</dbReference>
<organism evidence="3 4">
    <name type="scientific">Marivibrio halodurans</name>
    <dbReference type="NCBI Taxonomy" id="2039722"/>
    <lineage>
        <taxon>Bacteria</taxon>
        <taxon>Pseudomonadati</taxon>
        <taxon>Pseudomonadota</taxon>
        <taxon>Alphaproteobacteria</taxon>
        <taxon>Rhodospirillales</taxon>
        <taxon>Rhodospirillaceae</taxon>
        <taxon>Marivibrio</taxon>
    </lineage>
</organism>
<gene>
    <name evidence="3" type="ORF">KAJ83_17295</name>
</gene>
<feature type="domain" description="Guanylate cyclase" evidence="2">
    <location>
        <begin position="220"/>
        <end position="353"/>
    </location>
</feature>
<dbReference type="GO" id="GO:0035556">
    <property type="term" value="P:intracellular signal transduction"/>
    <property type="evidence" value="ECO:0007669"/>
    <property type="project" value="InterPro"/>
</dbReference>
<comment type="caution">
    <text evidence="3">The sequence shown here is derived from an EMBL/GenBank/DDBJ whole genome shotgun (WGS) entry which is preliminary data.</text>
</comment>
<dbReference type="InterPro" id="IPR050697">
    <property type="entry name" value="Adenylyl/Guanylyl_Cyclase_3/4"/>
</dbReference>
<proteinExistence type="predicted"/>
<dbReference type="Gene3D" id="3.30.70.1230">
    <property type="entry name" value="Nucleotide cyclase"/>
    <property type="match status" value="1"/>
</dbReference>
<dbReference type="GO" id="GO:0009190">
    <property type="term" value="P:cyclic nucleotide biosynthetic process"/>
    <property type="evidence" value="ECO:0007669"/>
    <property type="project" value="InterPro"/>
</dbReference>
<accession>A0A8J7V471</accession>
<dbReference type="Proteomes" id="UP000672602">
    <property type="component" value="Unassembled WGS sequence"/>
</dbReference>
<reference evidence="3" key="1">
    <citation type="submission" date="2021-04" db="EMBL/GenBank/DDBJ databases">
        <authorList>
            <person name="Zhang D.-C."/>
        </authorList>
    </citation>
    <scope>NUCLEOTIDE SEQUENCE</scope>
    <source>
        <strain evidence="3">CGMCC 1.15697</strain>
    </source>
</reference>
<sequence length="436" mass="49170">MTNDEKPAGGGAAGGSNVTALNGAARGGDEQGARKALQHLTVEDLSTPAYLVNHKFQIEWANDHALAGIFARPDGLPRAIDDSSLFSLLLSSSVVRKADGLPELLKFHLAIAKKRASKTYLFLSNPDLGPRESELMGQLYDRVEPIGAHRMTSEVEVNLAPRGEEPRWHKLYATFFREGIFFTVAPDDREQESFLTWLARRDVVIRDLLRVRRPYVTPLAVLVADLQSSMRICAELPPEQYFELINSIWTTMQPYLRKYFATYGKHAGDGMLYYFLPQPDSDYLVNAICCAFEMQNAMRQVNRDWQRKKNWTKTLHLNIGLDQGEEWFGTFEGPTFIEFTALGDSINRAARLSDFCSDGAIWATKSMLSRLSEEDRARVRYGIRQTLANGTEAVVPEMYSRIGNLIDLDDPKYHKLGDISTLAATELFDIEGMERD</sequence>
<evidence type="ECO:0000313" key="3">
    <source>
        <dbReference type="EMBL" id="MBP5858777.1"/>
    </source>
</evidence>
<dbReference type="PANTHER" id="PTHR43081">
    <property type="entry name" value="ADENYLATE CYCLASE, TERMINAL-DIFFERENTIATION SPECIFIC-RELATED"/>
    <property type="match status" value="1"/>
</dbReference>
<dbReference type="RefSeq" id="WP_210683367.1">
    <property type="nucleotide sequence ID" value="NZ_JAGMWN010000011.1"/>
</dbReference>
<keyword evidence="4" id="KW-1185">Reference proteome</keyword>
<dbReference type="PANTHER" id="PTHR43081:SF1">
    <property type="entry name" value="ADENYLATE CYCLASE, TERMINAL-DIFFERENTIATION SPECIFIC"/>
    <property type="match status" value="1"/>
</dbReference>